<dbReference type="SUPFAM" id="SSF53067">
    <property type="entry name" value="Actin-like ATPase domain"/>
    <property type="match status" value="1"/>
</dbReference>
<sequence>MSKHLTLGVDIGGTHVTAAVVDLEAQVLLPATIVREHLDASGSMPAVTSAWAGAMQAACGKCGTVVEKIGIAMPGPFDYENGIALMKGQGKYDALYGQDVIAVVAEKLQLPKASIRLLNDAACFLQGEVFGGAAKGYSRAIGLTLGTGLGTASYRDGLAADADLWKMPFNDSIAEEYLSSRWFVKRFYALTGRQEANVKAIVDLLSAEPRVLQLFQEFGANLAAFLVPFIREADPEVIVLGGNISKAYTLFAPALRAGLAQEQSLLPIKTATLGEEAALIGAASLWNGQAM</sequence>
<dbReference type="AlphaFoldDB" id="A0A501W5R1"/>
<organism evidence="2 3">
    <name type="scientific">Pontibacter mangrovi</name>
    <dbReference type="NCBI Taxonomy" id="2589816"/>
    <lineage>
        <taxon>Bacteria</taxon>
        <taxon>Pseudomonadati</taxon>
        <taxon>Bacteroidota</taxon>
        <taxon>Cytophagia</taxon>
        <taxon>Cytophagales</taxon>
        <taxon>Hymenobacteraceae</taxon>
        <taxon>Pontibacter</taxon>
    </lineage>
</organism>
<comment type="caution">
    <text evidence="2">The sequence shown here is derived from an EMBL/GenBank/DDBJ whole genome shotgun (WGS) entry which is preliminary data.</text>
</comment>
<dbReference type="Pfam" id="PF00480">
    <property type="entry name" value="ROK"/>
    <property type="match status" value="2"/>
</dbReference>
<dbReference type="PANTHER" id="PTHR18964:SF149">
    <property type="entry name" value="BIFUNCTIONAL UDP-N-ACETYLGLUCOSAMINE 2-EPIMERASE_N-ACETYLMANNOSAMINE KINASE"/>
    <property type="match status" value="1"/>
</dbReference>
<accession>A0A501W5R1</accession>
<dbReference type="EMBL" id="VFRQ01000014">
    <property type="protein sequence ID" value="TPE42157.1"/>
    <property type="molecule type" value="Genomic_DNA"/>
</dbReference>
<comment type="similarity">
    <text evidence="1">Belongs to the ROK (NagC/XylR) family.</text>
</comment>
<dbReference type="PANTHER" id="PTHR18964">
    <property type="entry name" value="ROK (REPRESSOR, ORF, KINASE) FAMILY"/>
    <property type="match status" value="1"/>
</dbReference>
<protein>
    <submittedName>
        <fullName evidence="2">ROK family protein</fullName>
    </submittedName>
</protein>
<dbReference type="InterPro" id="IPR043129">
    <property type="entry name" value="ATPase_NBD"/>
</dbReference>
<reference evidence="2 3" key="1">
    <citation type="submission" date="2019-06" db="EMBL/GenBank/DDBJ databases">
        <title>A novel bacterium of genus Pontibacter, isolated from marine sediment.</title>
        <authorList>
            <person name="Huang H."/>
            <person name="Mo K."/>
            <person name="Hu Y."/>
        </authorList>
    </citation>
    <scope>NUCLEOTIDE SEQUENCE [LARGE SCALE GENOMIC DNA]</scope>
    <source>
        <strain evidence="2 3">HB172049</strain>
    </source>
</reference>
<name>A0A501W5R1_9BACT</name>
<evidence type="ECO:0000256" key="1">
    <source>
        <dbReference type="ARBA" id="ARBA00006479"/>
    </source>
</evidence>
<proteinExistence type="inferred from homology"/>
<dbReference type="Gene3D" id="3.30.420.40">
    <property type="match status" value="2"/>
</dbReference>
<dbReference type="Proteomes" id="UP000316727">
    <property type="component" value="Unassembled WGS sequence"/>
</dbReference>
<evidence type="ECO:0000313" key="3">
    <source>
        <dbReference type="Proteomes" id="UP000316727"/>
    </source>
</evidence>
<keyword evidence="3" id="KW-1185">Reference proteome</keyword>
<evidence type="ECO:0000313" key="2">
    <source>
        <dbReference type="EMBL" id="TPE42157.1"/>
    </source>
</evidence>
<dbReference type="RefSeq" id="WP_140623662.1">
    <property type="nucleotide sequence ID" value="NZ_VFRQ01000014.1"/>
</dbReference>
<dbReference type="InterPro" id="IPR000600">
    <property type="entry name" value="ROK"/>
</dbReference>
<gene>
    <name evidence="2" type="ORF">FJM65_18930</name>
</gene>
<dbReference type="OrthoDB" id="49666at2"/>